<gene>
    <name evidence="2" type="ORF">HPU229334_06260</name>
</gene>
<dbReference type="PATRIC" id="fig|35818.11.peg.1237"/>
<dbReference type="AlphaFoldDB" id="A0A0N1EBC4"/>
<evidence type="ECO:0000313" key="2">
    <source>
        <dbReference type="EMBL" id="KPH55773.1"/>
    </source>
</evidence>
<sequence>MVKKDSQTSFRPYYVNECEDIKFTIKQIASQFNKDPDTLDFILQAITTYKKNLHDYAPEPLKENEVNKFLENLNNLLEPSLTITQYYSILIVEKEKNENKFHFISNKSFSEAYLILRAGFVFNQEEFENLYLQIRKIKAWNKILFINEKAEKLALKEFLQSLKYPLKQEVRYLLCQSFNFIPPAESYLEFKKEITGQFQTILKDEVICIFHKALKGKPGRNIRGQYIIPEDPKSLNQPCLLKFDTTSIQTKDYPTKVEYLAAIGGILKYKEDILSIEDTLETKEVSLKTTGSLIGEIESGTEINITEADSLKEALGQGMEIQASKVNIQGNVGANAQIHAKEVYIGGFTHQDSKIFATDAEIQTHKGYLKAQNIKIHTLEAGIIEGKRVEVEKMYGGKIYAEEIFIQHLHSNAFLYATKQIQVITMQKGENRFYIAANYSLDTKELYNTLLHKKNTSIKEAIQLTKELKVESLELKKLKNTADEMRQILIQYKKTKTTPPSYLLSKFEEYHARVVALKEKRQKINALSAAFKEARDALNQLDSNTKNGTIEVQSGWIGYNEIHYIFHSPQKEFMLIPRPGEPSKAIFQNGQIHLIL</sequence>
<reference evidence="2 3" key="1">
    <citation type="submission" date="2014-06" db="EMBL/GenBank/DDBJ databases">
        <title>Helicobacter pullorum isolates in fresh chicken meat - phenotypic and genotypic features.</title>
        <authorList>
            <person name="Borges V."/>
            <person name="Santos A."/>
            <person name="Correia C.B."/>
            <person name="Saraiva M."/>
            <person name="Menard A."/>
            <person name="Vieira L."/>
            <person name="Sampaio D.A."/>
            <person name="Gomes J.P."/>
            <person name="Oleastro M."/>
        </authorList>
    </citation>
    <scope>NUCLEOTIDE SEQUENCE [LARGE SCALE GENOMIC DNA]</scope>
    <source>
        <strain evidence="2 3">229334/12</strain>
    </source>
</reference>
<evidence type="ECO:0000313" key="3">
    <source>
        <dbReference type="Proteomes" id="UP000037997"/>
    </source>
</evidence>
<dbReference type="RefSeq" id="WP_054197977.1">
    <property type="nucleotide sequence ID" value="NZ_JNOC01000032.1"/>
</dbReference>
<proteinExistence type="predicted"/>
<dbReference type="Proteomes" id="UP000037997">
    <property type="component" value="Unassembled WGS sequence"/>
</dbReference>
<dbReference type="STRING" id="35818.HPU229336_01640"/>
<evidence type="ECO:0000256" key="1">
    <source>
        <dbReference type="SAM" id="Coils"/>
    </source>
</evidence>
<comment type="caution">
    <text evidence="2">The sequence shown here is derived from an EMBL/GenBank/DDBJ whole genome shotgun (WGS) entry which is preliminary data.</text>
</comment>
<dbReference type="EMBL" id="JNOC01000032">
    <property type="protein sequence ID" value="KPH55773.1"/>
    <property type="molecule type" value="Genomic_DNA"/>
</dbReference>
<name>A0A0N1EBC4_9HELI</name>
<organism evidence="2 3">
    <name type="scientific">Helicobacter pullorum</name>
    <dbReference type="NCBI Taxonomy" id="35818"/>
    <lineage>
        <taxon>Bacteria</taxon>
        <taxon>Pseudomonadati</taxon>
        <taxon>Campylobacterota</taxon>
        <taxon>Epsilonproteobacteria</taxon>
        <taxon>Campylobacterales</taxon>
        <taxon>Helicobacteraceae</taxon>
        <taxon>Helicobacter</taxon>
    </lineage>
</organism>
<protein>
    <submittedName>
        <fullName evidence="2">Uncharacterized protein</fullName>
    </submittedName>
</protein>
<feature type="coiled-coil region" evidence="1">
    <location>
        <begin position="461"/>
        <end position="544"/>
    </location>
</feature>
<keyword evidence="1" id="KW-0175">Coiled coil</keyword>
<accession>A0A0N1EBC4</accession>